<feature type="region of interest" description="Disordered" evidence="4">
    <location>
        <begin position="127"/>
        <end position="149"/>
    </location>
</feature>
<dbReference type="SUPFAM" id="SSF52058">
    <property type="entry name" value="L domain-like"/>
    <property type="match status" value="1"/>
</dbReference>
<comment type="similarity">
    <text evidence="1">Belongs to the PDCD5 family.</text>
</comment>
<feature type="compositionally biased region" description="Basic and acidic residues" evidence="4">
    <location>
        <begin position="25"/>
        <end position="41"/>
    </location>
</feature>
<dbReference type="InterPro" id="IPR032675">
    <property type="entry name" value="LRR_dom_sf"/>
</dbReference>
<accession>A0A7J6RFD0</accession>
<dbReference type="GO" id="GO:0003677">
    <property type="term" value="F:DNA binding"/>
    <property type="evidence" value="ECO:0007669"/>
    <property type="project" value="InterPro"/>
</dbReference>
<evidence type="ECO:0000313" key="5">
    <source>
        <dbReference type="EMBL" id="KAF4719082.1"/>
    </source>
</evidence>
<dbReference type="PROSITE" id="PS51450">
    <property type="entry name" value="LRR"/>
    <property type="match status" value="3"/>
</dbReference>
<evidence type="ECO:0000256" key="3">
    <source>
        <dbReference type="ARBA" id="ARBA00022737"/>
    </source>
</evidence>
<dbReference type="Gene3D" id="3.80.10.10">
    <property type="entry name" value="Ribonuclease Inhibitor"/>
    <property type="match status" value="1"/>
</dbReference>
<feature type="region of interest" description="Disordered" evidence="4">
    <location>
        <begin position="356"/>
        <end position="380"/>
    </location>
</feature>
<dbReference type="SMART" id="SM00369">
    <property type="entry name" value="LRR_TYP"/>
    <property type="match status" value="5"/>
</dbReference>
<reference evidence="5 6" key="1">
    <citation type="submission" date="2020-04" db="EMBL/GenBank/DDBJ databases">
        <title>Perkinsus olseni comparative genomics.</title>
        <authorList>
            <person name="Bogema D.R."/>
        </authorList>
    </citation>
    <scope>NUCLEOTIDE SEQUENCE [LARGE SCALE GENOMIC DNA]</scope>
    <source>
        <strain evidence="5">ATCC PRA-205</strain>
    </source>
</reference>
<dbReference type="AlphaFoldDB" id="A0A7J6RFD0"/>
<organism evidence="5 6">
    <name type="scientific">Perkinsus olseni</name>
    <name type="common">Perkinsus atlanticus</name>
    <dbReference type="NCBI Taxonomy" id="32597"/>
    <lineage>
        <taxon>Eukaryota</taxon>
        <taxon>Sar</taxon>
        <taxon>Alveolata</taxon>
        <taxon>Perkinsozoa</taxon>
        <taxon>Perkinsea</taxon>
        <taxon>Perkinsida</taxon>
        <taxon>Perkinsidae</taxon>
        <taxon>Perkinsus</taxon>
    </lineage>
</organism>
<dbReference type="PANTHER" id="PTHR45617">
    <property type="entry name" value="LEUCINE RICH REPEAT FAMILY PROTEIN"/>
    <property type="match status" value="1"/>
</dbReference>
<sequence length="646" mass="72062">MDANEEASAVQNAAQMNSQQQQQQRQKEMQQQKEAMEERRRVAVRSMMEPEALERLNRIGLVKPEKQRAVESLIIQSAQSGRLQQRIDEGTLVELLEHVEKQSGGAGNIKFARRAFDDDDDSDIDLDNLDGPRHIAGNSRRSPSRRNRGGGVVTYYHEISEEWNSYRPVRPAQRPVASKKFAPSQRIQGGTANIQQVYDPEHLIVGASHSKTAKKLVDSDPVLHEIVVDAIRFAATQFHAPRGHTAQLKKEIGGNDDAGLAGYLDFSRLVCSYLHTLANESDPVHRELLNSSTVVVGNMGFCGNIPCFRYKLKMGLPEHYVDPYRHLTNGGIFRTAKIFSSAACGLQDSSTAFHPRDSVDEPHSAINNDSTVGTLQKTGRSKSAQLRAMVEGKCRQASQTKVLALRECALRSLPEDACNMEDLRTLNLAFNRLTTLPKEVAWHASLLKLNLSSNQLKEVPSSLVFLIKLQSLQLQDNKIEKVGGYAFPGSLVELNLSNNKLSHIGEEVFETLNALTDVDVSGNQLQTIPTKVLFRVASKTLTTVKAEHNKIIEIQWPDNGGDVQLDRLTHMDLSYNRLSTVPSELFTNTALVDLWLQGNNPDRLNKYTIKEIPGFGDYVDRRKRKIDKRIDSKAGSKLNLAMCGLE</sequence>
<feature type="compositionally biased region" description="Polar residues" evidence="4">
    <location>
        <begin position="365"/>
        <end position="380"/>
    </location>
</feature>
<dbReference type="Proteomes" id="UP000574390">
    <property type="component" value="Unassembled WGS sequence"/>
</dbReference>
<name>A0A7J6RFD0_PEROL</name>
<dbReference type="InterPro" id="IPR003591">
    <property type="entry name" value="Leu-rich_rpt_typical-subtyp"/>
</dbReference>
<dbReference type="InterPro" id="IPR002836">
    <property type="entry name" value="PDCD5-like"/>
</dbReference>
<evidence type="ECO:0000256" key="2">
    <source>
        <dbReference type="ARBA" id="ARBA00022614"/>
    </source>
</evidence>
<dbReference type="InterPro" id="IPR036883">
    <property type="entry name" value="PDCD5-like_sf"/>
</dbReference>
<comment type="caution">
    <text evidence="5">The sequence shown here is derived from an EMBL/GenBank/DDBJ whole genome shotgun (WGS) entry which is preliminary data.</text>
</comment>
<evidence type="ECO:0000256" key="1">
    <source>
        <dbReference type="ARBA" id="ARBA00010490"/>
    </source>
</evidence>
<dbReference type="SMART" id="SM00364">
    <property type="entry name" value="LRR_BAC"/>
    <property type="match status" value="5"/>
</dbReference>
<gene>
    <name evidence="5" type="ORF">FOZ62_027307</name>
</gene>
<evidence type="ECO:0000256" key="4">
    <source>
        <dbReference type="SAM" id="MobiDB-lite"/>
    </source>
</evidence>
<dbReference type="Pfam" id="PF01984">
    <property type="entry name" value="dsDNA_bind"/>
    <property type="match status" value="1"/>
</dbReference>
<dbReference type="Pfam" id="PF13855">
    <property type="entry name" value="LRR_8"/>
    <property type="match status" value="2"/>
</dbReference>
<dbReference type="PANTHER" id="PTHR45617:SF165">
    <property type="entry name" value="COMMON DPR-INTERACTING PROTEIN-RELATED"/>
    <property type="match status" value="1"/>
</dbReference>
<feature type="region of interest" description="Disordered" evidence="4">
    <location>
        <begin position="1"/>
        <end position="41"/>
    </location>
</feature>
<dbReference type="SUPFAM" id="SSF46950">
    <property type="entry name" value="Double-stranded DNA-binding domain"/>
    <property type="match status" value="1"/>
</dbReference>
<feature type="compositionally biased region" description="Low complexity" evidence="4">
    <location>
        <begin position="11"/>
        <end position="24"/>
    </location>
</feature>
<protein>
    <submittedName>
        <fullName evidence="5">Uncharacterized protein</fullName>
    </submittedName>
</protein>
<keyword evidence="2" id="KW-0433">Leucine-rich repeat</keyword>
<evidence type="ECO:0000313" key="6">
    <source>
        <dbReference type="Proteomes" id="UP000574390"/>
    </source>
</evidence>
<dbReference type="EMBL" id="JABANM010022739">
    <property type="protein sequence ID" value="KAF4719082.1"/>
    <property type="molecule type" value="Genomic_DNA"/>
</dbReference>
<keyword evidence="3" id="KW-0677">Repeat</keyword>
<dbReference type="Gene3D" id="1.10.8.140">
    <property type="entry name" value="PDCD5-like"/>
    <property type="match status" value="1"/>
</dbReference>
<dbReference type="Pfam" id="PF00560">
    <property type="entry name" value="LRR_1"/>
    <property type="match status" value="1"/>
</dbReference>
<dbReference type="InterPro" id="IPR001611">
    <property type="entry name" value="Leu-rich_rpt"/>
</dbReference>
<proteinExistence type="inferred from homology"/>